<dbReference type="Proteomes" id="UP001500213">
    <property type="component" value="Unassembled WGS sequence"/>
</dbReference>
<dbReference type="EMBL" id="BAABBX010000016">
    <property type="protein sequence ID" value="GAA4192631.1"/>
    <property type="molecule type" value="Genomic_DNA"/>
</dbReference>
<sequence>MNATTAIRSQTAVPFGHSREFVIGGRTVTVTRTESGLYLISQDDRLAVVHPQPNGRYIVTGPGERDVRSEPVDYETAIDICLARLR</sequence>
<evidence type="ECO:0000313" key="2">
    <source>
        <dbReference type="Proteomes" id="UP001500213"/>
    </source>
</evidence>
<evidence type="ECO:0000313" key="1">
    <source>
        <dbReference type="EMBL" id="GAA4192631.1"/>
    </source>
</evidence>
<organism evidence="1 2">
    <name type="scientific">Gryllotalpicola kribbensis</name>
    <dbReference type="NCBI Taxonomy" id="993084"/>
    <lineage>
        <taxon>Bacteria</taxon>
        <taxon>Bacillati</taxon>
        <taxon>Actinomycetota</taxon>
        <taxon>Actinomycetes</taxon>
        <taxon>Micrococcales</taxon>
        <taxon>Microbacteriaceae</taxon>
        <taxon>Gryllotalpicola</taxon>
    </lineage>
</organism>
<comment type="caution">
    <text evidence="1">The sequence shown here is derived from an EMBL/GenBank/DDBJ whole genome shotgun (WGS) entry which is preliminary data.</text>
</comment>
<reference evidence="2" key="1">
    <citation type="journal article" date="2019" name="Int. J. Syst. Evol. Microbiol.">
        <title>The Global Catalogue of Microorganisms (GCM) 10K type strain sequencing project: providing services to taxonomists for standard genome sequencing and annotation.</title>
        <authorList>
            <consortium name="The Broad Institute Genomics Platform"/>
            <consortium name="The Broad Institute Genome Sequencing Center for Infectious Disease"/>
            <person name="Wu L."/>
            <person name="Ma J."/>
        </authorList>
    </citation>
    <scope>NUCLEOTIDE SEQUENCE [LARGE SCALE GENOMIC DNA]</scope>
    <source>
        <strain evidence="2">JCM 17593</strain>
    </source>
</reference>
<proteinExistence type="predicted"/>
<accession>A0ABP8AWZ6</accession>
<dbReference type="RefSeq" id="WP_162940336.1">
    <property type="nucleotide sequence ID" value="NZ_BAABBX010000016.1"/>
</dbReference>
<protein>
    <submittedName>
        <fullName evidence="1">Uncharacterized protein</fullName>
    </submittedName>
</protein>
<keyword evidence="2" id="KW-1185">Reference proteome</keyword>
<name>A0ABP8AWZ6_9MICO</name>
<gene>
    <name evidence="1" type="ORF">GCM10022288_25170</name>
</gene>